<dbReference type="AlphaFoldDB" id="A0A8J3JKZ6"/>
<dbReference type="Proteomes" id="UP000601223">
    <property type="component" value="Unassembled WGS sequence"/>
</dbReference>
<sequence length="97" mass="10705">MLHHPEPPPRYLVSLTCVRTLRSHHQHRDERADPELILESFAAADLAAATQVFNALCGLPMVKAGRQRAKIVQLASSDTLRTTQWDAPLLTSAARPA</sequence>
<comment type="caution">
    <text evidence="1">The sequence shown here is derived from an EMBL/GenBank/DDBJ whole genome shotgun (WGS) entry which is preliminary data.</text>
</comment>
<dbReference type="EMBL" id="BONF01000037">
    <property type="protein sequence ID" value="GIF84404.1"/>
    <property type="molecule type" value="Genomic_DNA"/>
</dbReference>
<gene>
    <name evidence="1" type="ORF">Cba03nite_57530</name>
</gene>
<evidence type="ECO:0000313" key="2">
    <source>
        <dbReference type="Proteomes" id="UP000601223"/>
    </source>
</evidence>
<name>A0A8J3JKZ6_9ACTN</name>
<evidence type="ECO:0000313" key="1">
    <source>
        <dbReference type="EMBL" id="GIF84404.1"/>
    </source>
</evidence>
<dbReference type="RefSeq" id="WP_203752673.1">
    <property type="nucleotide sequence ID" value="NZ_BONF01000037.1"/>
</dbReference>
<keyword evidence="2" id="KW-1185">Reference proteome</keyword>
<protein>
    <submittedName>
        <fullName evidence="1">Uncharacterized protein</fullName>
    </submittedName>
</protein>
<reference evidence="1 2" key="1">
    <citation type="submission" date="2021-01" db="EMBL/GenBank/DDBJ databases">
        <title>Whole genome shotgun sequence of Catellatospora bangladeshensis NBRC 107357.</title>
        <authorList>
            <person name="Komaki H."/>
            <person name="Tamura T."/>
        </authorList>
    </citation>
    <scope>NUCLEOTIDE SEQUENCE [LARGE SCALE GENOMIC DNA]</scope>
    <source>
        <strain evidence="1 2">NBRC 107357</strain>
    </source>
</reference>
<accession>A0A8J3JKZ6</accession>
<proteinExistence type="predicted"/>
<organism evidence="1 2">
    <name type="scientific">Catellatospora bangladeshensis</name>
    <dbReference type="NCBI Taxonomy" id="310355"/>
    <lineage>
        <taxon>Bacteria</taxon>
        <taxon>Bacillati</taxon>
        <taxon>Actinomycetota</taxon>
        <taxon>Actinomycetes</taxon>
        <taxon>Micromonosporales</taxon>
        <taxon>Micromonosporaceae</taxon>
        <taxon>Catellatospora</taxon>
    </lineage>
</organism>